<feature type="region of interest" description="Disordered" evidence="7">
    <location>
        <begin position="178"/>
        <end position="270"/>
    </location>
</feature>
<feature type="compositionally biased region" description="Polar residues" evidence="7">
    <location>
        <begin position="120"/>
        <end position="139"/>
    </location>
</feature>
<evidence type="ECO:0000256" key="4">
    <source>
        <dbReference type="ARBA" id="ARBA00022490"/>
    </source>
</evidence>
<dbReference type="PANTHER" id="PTHR28342:SF1">
    <property type="entry name" value="MONOOXYGENASE P33MONOX-RELATED"/>
    <property type="match status" value="1"/>
</dbReference>
<dbReference type="Proteomes" id="UP000319801">
    <property type="component" value="Unassembled WGS sequence"/>
</dbReference>
<reference evidence="8 9" key="1">
    <citation type="journal article" date="2019" name="Genome Biol. Evol.">
        <title>Whole-Genome Sequencing of the Giant Devil Catfish, Bagarius yarrelli.</title>
        <authorList>
            <person name="Jiang W."/>
            <person name="Lv Y."/>
            <person name="Cheng L."/>
            <person name="Yang K."/>
            <person name="Chao B."/>
            <person name="Wang X."/>
            <person name="Li Y."/>
            <person name="Pan X."/>
            <person name="You X."/>
            <person name="Zhang Y."/>
            <person name="Yang J."/>
            <person name="Li J."/>
            <person name="Zhang X."/>
            <person name="Liu S."/>
            <person name="Sun C."/>
            <person name="Yang J."/>
            <person name="Shi Q."/>
        </authorList>
    </citation>
    <scope>NUCLEOTIDE SEQUENCE [LARGE SCALE GENOMIC DNA]</scope>
    <source>
        <strain evidence="8">JWS20170419001</strain>
        <tissue evidence="8">Muscle</tissue>
    </source>
</reference>
<name>A0A556TXD1_BAGYA</name>
<dbReference type="GO" id="GO:0004497">
    <property type="term" value="F:monooxygenase activity"/>
    <property type="evidence" value="ECO:0007669"/>
    <property type="project" value="UniProtKB-KW"/>
</dbReference>
<feature type="region of interest" description="Disordered" evidence="7">
    <location>
        <begin position="115"/>
        <end position="153"/>
    </location>
</feature>
<comment type="caution">
    <text evidence="8">The sequence shown here is derived from an EMBL/GenBank/DDBJ whole genome shotgun (WGS) entry which is preliminary data.</text>
</comment>
<evidence type="ECO:0000256" key="7">
    <source>
        <dbReference type="SAM" id="MobiDB-lite"/>
    </source>
</evidence>
<feature type="compositionally biased region" description="Low complexity" evidence="7">
    <location>
        <begin position="187"/>
        <end position="202"/>
    </location>
</feature>
<evidence type="ECO:0000256" key="3">
    <source>
        <dbReference type="ARBA" id="ARBA00016432"/>
    </source>
</evidence>
<protein>
    <recommendedName>
        <fullName evidence="3">Putative monooxygenase p33MONOX</fullName>
    </recommendedName>
</protein>
<comment type="subcellular location">
    <subcellularLocation>
        <location evidence="1">Cytoplasm</location>
    </subcellularLocation>
</comment>
<evidence type="ECO:0000313" key="9">
    <source>
        <dbReference type="Proteomes" id="UP000319801"/>
    </source>
</evidence>
<gene>
    <name evidence="8" type="ORF">Baya_4072</name>
</gene>
<dbReference type="InterPro" id="IPR026759">
    <property type="entry name" value="P33MONOX"/>
</dbReference>
<evidence type="ECO:0000256" key="1">
    <source>
        <dbReference type="ARBA" id="ARBA00004496"/>
    </source>
</evidence>
<dbReference type="OrthoDB" id="8935954at2759"/>
<accession>A0A556TXD1</accession>
<keyword evidence="9" id="KW-1185">Reference proteome</keyword>
<dbReference type="Pfam" id="PF15302">
    <property type="entry name" value="P33MONOX"/>
    <property type="match status" value="2"/>
</dbReference>
<comment type="similarity">
    <text evidence="2">Belongs to the P33MONOX family.</text>
</comment>
<evidence type="ECO:0000256" key="6">
    <source>
        <dbReference type="ARBA" id="ARBA00023002"/>
    </source>
</evidence>
<keyword evidence="4" id="KW-0963">Cytoplasm</keyword>
<dbReference type="PANTHER" id="PTHR28342">
    <property type="entry name" value="MONOOXYGENASE P33MONOX-RELATED"/>
    <property type="match status" value="1"/>
</dbReference>
<proteinExistence type="inferred from homology"/>
<evidence type="ECO:0000256" key="5">
    <source>
        <dbReference type="ARBA" id="ARBA00022857"/>
    </source>
</evidence>
<feature type="compositionally biased region" description="Low complexity" evidence="7">
    <location>
        <begin position="218"/>
        <end position="239"/>
    </location>
</feature>
<dbReference type="GO" id="GO:0005737">
    <property type="term" value="C:cytoplasm"/>
    <property type="evidence" value="ECO:0007669"/>
    <property type="project" value="UniProtKB-SubCell"/>
</dbReference>
<keyword evidence="8" id="KW-0503">Monooxygenase</keyword>
<organism evidence="8 9">
    <name type="scientific">Bagarius yarrelli</name>
    <name type="common">Goonch</name>
    <name type="synonym">Bagrus yarrelli</name>
    <dbReference type="NCBI Taxonomy" id="175774"/>
    <lineage>
        <taxon>Eukaryota</taxon>
        <taxon>Metazoa</taxon>
        <taxon>Chordata</taxon>
        <taxon>Craniata</taxon>
        <taxon>Vertebrata</taxon>
        <taxon>Euteleostomi</taxon>
        <taxon>Actinopterygii</taxon>
        <taxon>Neopterygii</taxon>
        <taxon>Teleostei</taxon>
        <taxon>Ostariophysi</taxon>
        <taxon>Siluriformes</taxon>
        <taxon>Sisoridae</taxon>
        <taxon>Sisorinae</taxon>
        <taxon>Bagarius</taxon>
    </lineage>
</organism>
<keyword evidence="6" id="KW-0560">Oxidoreductase</keyword>
<dbReference type="AlphaFoldDB" id="A0A556TXD1"/>
<dbReference type="EMBL" id="VCAZ01000025">
    <property type="protein sequence ID" value="TSL04392.1"/>
    <property type="molecule type" value="Genomic_DNA"/>
</dbReference>
<evidence type="ECO:0000313" key="8">
    <source>
        <dbReference type="EMBL" id="TSL04392.1"/>
    </source>
</evidence>
<feature type="region of interest" description="Disordered" evidence="7">
    <location>
        <begin position="301"/>
        <end position="320"/>
    </location>
</feature>
<sequence length="337" mass="36668">MCLCEYELSIGPDIAGQVRAKPASSCLFPHFYRTLTLSPVAMMSRPGEMPALEAGSEVSEALLGGMSIPTGMTRRALNYDDNLEQPMSPPSNINITNLWRRPVIPERKFSRLAEEAEIESSATDATALEPQQTQESMQSFEKRAGLTDTGYKPHKGLAAEETHYHRMAQSLQKLQVQNVDVKEEKQSSSAQSTPSGTPQSSPKQKRRSWFSSQGSVASLTGSELSSSSSSSMDMGSSEGSVERWSIFGPRPLVPKSITDPGSDHGTAGGFALQSYKGAQKPSPMEVMKAQANRMAEDPTAFKAPPKMEIPSMDGKKQVTRPHKLKPRDMNVLTPSGF</sequence>
<evidence type="ECO:0000256" key="2">
    <source>
        <dbReference type="ARBA" id="ARBA00008758"/>
    </source>
</evidence>
<keyword evidence="5" id="KW-0521">NADP</keyword>